<keyword evidence="3" id="KW-1185">Reference proteome</keyword>
<reference evidence="2 3" key="1">
    <citation type="submission" date="2015-09" db="EMBL/GenBank/DDBJ databases">
        <title>Draft genome of the parasitic nematode Teladorsagia circumcincta isolate WARC Sus (inbred).</title>
        <authorList>
            <person name="Mitreva M."/>
        </authorList>
    </citation>
    <scope>NUCLEOTIDE SEQUENCE [LARGE SCALE GENOMIC DNA]</scope>
    <source>
        <strain evidence="2 3">S</strain>
    </source>
</reference>
<evidence type="ECO:0000256" key="1">
    <source>
        <dbReference type="SAM" id="Phobius"/>
    </source>
</evidence>
<feature type="transmembrane region" description="Helical" evidence="1">
    <location>
        <begin position="33"/>
        <end position="51"/>
    </location>
</feature>
<dbReference type="EMBL" id="KZ351036">
    <property type="protein sequence ID" value="PIO63320.1"/>
    <property type="molecule type" value="Genomic_DNA"/>
</dbReference>
<feature type="non-terminal residue" evidence="2">
    <location>
        <position position="111"/>
    </location>
</feature>
<sequence length="111" mass="12231">MNITAKNSISHPGPMVVGTLADLLNTREDGLRLLLCVLAGYPLAVIHRTFFYNKPPNVQYAFFVVVGALLYIFNSGYDSIHCFIAIIMAYAITNFMGGTKESVIAAHVFFL</sequence>
<evidence type="ECO:0000313" key="3">
    <source>
        <dbReference type="Proteomes" id="UP000230423"/>
    </source>
</evidence>
<dbReference type="AlphaFoldDB" id="A0A2G9U1E4"/>
<feature type="transmembrane region" description="Helical" evidence="1">
    <location>
        <begin position="80"/>
        <end position="97"/>
    </location>
</feature>
<keyword evidence="1" id="KW-0472">Membrane</keyword>
<name>A0A2G9U1E4_TELCI</name>
<dbReference type="Proteomes" id="UP000230423">
    <property type="component" value="Unassembled WGS sequence"/>
</dbReference>
<keyword evidence="1" id="KW-0812">Transmembrane</keyword>
<protein>
    <submittedName>
        <fullName evidence="2">Uncharacterized protein</fullName>
    </submittedName>
</protein>
<gene>
    <name evidence="2" type="ORF">TELCIR_15080</name>
</gene>
<dbReference type="OrthoDB" id="5974730at2759"/>
<keyword evidence="1" id="KW-1133">Transmembrane helix</keyword>
<proteinExistence type="predicted"/>
<organism evidence="2 3">
    <name type="scientific">Teladorsagia circumcincta</name>
    <name type="common">Brown stomach worm</name>
    <name type="synonym">Ostertagia circumcincta</name>
    <dbReference type="NCBI Taxonomy" id="45464"/>
    <lineage>
        <taxon>Eukaryota</taxon>
        <taxon>Metazoa</taxon>
        <taxon>Ecdysozoa</taxon>
        <taxon>Nematoda</taxon>
        <taxon>Chromadorea</taxon>
        <taxon>Rhabditida</taxon>
        <taxon>Rhabditina</taxon>
        <taxon>Rhabditomorpha</taxon>
        <taxon>Strongyloidea</taxon>
        <taxon>Trichostrongylidae</taxon>
        <taxon>Teladorsagia</taxon>
    </lineage>
</organism>
<accession>A0A2G9U1E4</accession>
<feature type="transmembrane region" description="Helical" evidence="1">
    <location>
        <begin position="57"/>
        <end position="73"/>
    </location>
</feature>
<evidence type="ECO:0000313" key="2">
    <source>
        <dbReference type="EMBL" id="PIO63320.1"/>
    </source>
</evidence>